<dbReference type="CDD" id="cd02970">
    <property type="entry name" value="PRX_like2"/>
    <property type="match status" value="1"/>
</dbReference>
<evidence type="ECO:0000256" key="9">
    <source>
        <dbReference type="ARBA" id="ARBA00038489"/>
    </source>
</evidence>
<dbReference type="EC" id="1.11.1.24" evidence="2"/>
<evidence type="ECO:0000256" key="7">
    <source>
        <dbReference type="ARBA" id="ARBA00023284"/>
    </source>
</evidence>
<evidence type="ECO:0000256" key="3">
    <source>
        <dbReference type="ARBA" id="ARBA00022559"/>
    </source>
</evidence>
<comment type="function">
    <text evidence="1">Thiol-specific peroxidase that catalyzes the reduction of hydrogen peroxide and organic hydroperoxides to water and alcohols, respectively. Plays a role in cell protection against oxidative stress by detoxifying peroxides and as sensor of hydrogen peroxide-mediated signaling events.</text>
</comment>
<keyword evidence="4" id="KW-0049">Antioxidant</keyword>
<dbReference type="GO" id="GO:0034599">
    <property type="term" value="P:cellular response to oxidative stress"/>
    <property type="evidence" value="ECO:0007669"/>
    <property type="project" value="TreeGrafter"/>
</dbReference>
<dbReference type="GO" id="GO:0005737">
    <property type="term" value="C:cytoplasm"/>
    <property type="evidence" value="ECO:0007669"/>
    <property type="project" value="TreeGrafter"/>
</dbReference>
<evidence type="ECO:0000256" key="2">
    <source>
        <dbReference type="ARBA" id="ARBA00013017"/>
    </source>
</evidence>
<evidence type="ECO:0000256" key="11">
    <source>
        <dbReference type="ARBA" id="ARBA00049091"/>
    </source>
</evidence>
<evidence type="ECO:0000313" key="14">
    <source>
        <dbReference type="Proteomes" id="UP000247781"/>
    </source>
</evidence>
<reference evidence="13 14" key="2">
    <citation type="submission" date="2018-06" db="EMBL/GenBank/DDBJ databases">
        <title>Sequencing of bacterial isolates from soil warming experiment in Harvard Forest, Massachusetts, USA.</title>
        <authorList>
            <person name="Deangelis K.PhD."/>
        </authorList>
    </citation>
    <scope>NUCLEOTIDE SEQUENCE [LARGE SCALE GENOMIC DNA]</scope>
    <source>
        <strain evidence="13 14">GAS496</strain>
    </source>
</reference>
<evidence type="ECO:0000256" key="8">
    <source>
        <dbReference type="ARBA" id="ARBA00032824"/>
    </source>
</evidence>
<dbReference type="SUPFAM" id="SSF52833">
    <property type="entry name" value="Thioredoxin-like"/>
    <property type="match status" value="1"/>
</dbReference>
<dbReference type="GO" id="GO:0008379">
    <property type="term" value="F:thioredoxin peroxidase activity"/>
    <property type="evidence" value="ECO:0007669"/>
    <property type="project" value="TreeGrafter"/>
</dbReference>
<evidence type="ECO:0000256" key="1">
    <source>
        <dbReference type="ARBA" id="ARBA00003330"/>
    </source>
</evidence>
<evidence type="ECO:0000259" key="12">
    <source>
        <dbReference type="PROSITE" id="PS51352"/>
    </source>
</evidence>
<dbReference type="Pfam" id="PF00578">
    <property type="entry name" value="AhpC-TSA"/>
    <property type="match status" value="1"/>
</dbReference>
<keyword evidence="14" id="KW-1185">Reference proteome</keyword>
<evidence type="ECO:0000256" key="5">
    <source>
        <dbReference type="ARBA" id="ARBA00023002"/>
    </source>
</evidence>
<dbReference type="PANTHER" id="PTHR42801:SF7">
    <property type="entry name" value="SLL1159 PROTEIN"/>
    <property type="match status" value="1"/>
</dbReference>
<comment type="similarity">
    <text evidence="9">Belongs to the peroxiredoxin family. BCP/PrxQ subfamily.</text>
</comment>
<comment type="catalytic activity">
    <reaction evidence="11">
        <text>a hydroperoxide + [thioredoxin]-dithiol = an alcohol + [thioredoxin]-disulfide + H2O</text>
        <dbReference type="Rhea" id="RHEA:62620"/>
        <dbReference type="Rhea" id="RHEA-COMP:10698"/>
        <dbReference type="Rhea" id="RHEA-COMP:10700"/>
        <dbReference type="ChEBI" id="CHEBI:15377"/>
        <dbReference type="ChEBI" id="CHEBI:29950"/>
        <dbReference type="ChEBI" id="CHEBI:30879"/>
        <dbReference type="ChEBI" id="CHEBI:35924"/>
        <dbReference type="ChEBI" id="CHEBI:50058"/>
        <dbReference type="EC" id="1.11.1.24"/>
    </reaction>
</comment>
<dbReference type="PROSITE" id="PS51352">
    <property type="entry name" value="THIOREDOXIN_2"/>
    <property type="match status" value="1"/>
</dbReference>
<feature type="domain" description="Thioredoxin" evidence="12">
    <location>
        <begin position="42"/>
        <end position="215"/>
    </location>
</feature>
<dbReference type="Proteomes" id="UP000247781">
    <property type="component" value="Unassembled WGS sequence"/>
</dbReference>
<keyword evidence="5" id="KW-0560">Oxidoreductase</keyword>
<evidence type="ECO:0000256" key="10">
    <source>
        <dbReference type="ARBA" id="ARBA00041373"/>
    </source>
</evidence>
<reference evidence="14" key="1">
    <citation type="submission" date="2018-05" db="EMBL/GenBank/DDBJ databases">
        <authorList>
            <person name="Deangelis K."/>
            <person name="Huntemann M."/>
            <person name="Clum A."/>
            <person name="Pillay M."/>
            <person name="Palaniappan K."/>
            <person name="Varghese N."/>
            <person name="Mikhailova N."/>
            <person name="Stamatis D."/>
            <person name="Reddy T."/>
            <person name="Daum C."/>
            <person name="Shapiro N."/>
            <person name="Ivanova N."/>
            <person name="Kyrpides N."/>
            <person name="Woyke T."/>
        </authorList>
    </citation>
    <scope>NUCLEOTIDE SEQUENCE [LARGE SCALE GENOMIC DNA]</scope>
    <source>
        <strain evidence="14">GAS496</strain>
    </source>
</reference>
<name>A0A318HA35_9MYCO</name>
<proteinExistence type="inferred from homology"/>
<dbReference type="Gene3D" id="3.40.30.10">
    <property type="entry name" value="Glutaredoxin"/>
    <property type="match status" value="1"/>
</dbReference>
<keyword evidence="7" id="KW-0676">Redox-active center</keyword>
<dbReference type="OrthoDB" id="9809746at2"/>
<dbReference type="InterPro" id="IPR036249">
    <property type="entry name" value="Thioredoxin-like_sf"/>
</dbReference>
<evidence type="ECO:0000256" key="4">
    <source>
        <dbReference type="ARBA" id="ARBA00022862"/>
    </source>
</evidence>
<dbReference type="InterPro" id="IPR013766">
    <property type="entry name" value="Thioredoxin_domain"/>
</dbReference>
<dbReference type="EMBL" id="QJJU01000035">
    <property type="protein sequence ID" value="PXX00316.1"/>
    <property type="molecule type" value="Genomic_DNA"/>
</dbReference>
<organism evidence="13 14">
    <name type="scientific">Mycolicibacterium moriokaense</name>
    <dbReference type="NCBI Taxonomy" id="39691"/>
    <lineage>
        <taxon>Bacteria</taxon>
        <taxon>Bacillati</taxon>
        <taxon>Actinomycetota</taxon>
        <taxon>Actinomycetes</taxon>
        <taxon>Mycobacteriales</taxon>
        <taxon>Mycobacteriaceae</taxon>
        <taxon>Mycolicibacterium</taxon>
    </lineage>
</organism>
<evidence type="ECO:0000313" key="13">
    <source>
        <dbReference type="EMBL" id="PXX00316.1"/>
    </source>
</evidence>
<dbReference type="AlphaFoldDB" id="A0A318HA35"/>
<sequence length="226" mass="24312">MLETALAAQRLYAYTNRSAKERAVRANAVDVVGRDRLAENAIAVGDQAPMFVLQDGIGAEVDVQVLLKTGPVVLCFYRGGWCPYCNLELRAYQQQLGRITTLGATLVAISPELPDRTLTTAEVNQLGYPVLSDVDNVVARQYRLTHTIDPPVVRYQLGNGNGVAAFNGSACAEVPLPATYIIGTDGAVQFAFVRADYTRRAEPENVLAVLRDLTAAAHPAPAGARL</sequence>
<evidence type="ECO:0000256" key="6">
    <source>
        <dbReference type="ARBA" id="ARBA00023157"/>
    </source>
</evidence>
<dbReference type="RefSeq" id="WP_110319815.1">
    <property type="nucleotide sequence ID" value="NZ_QJJU01000035.1"/>
</dbReference>
<gene>
    <name evidence="13" type="ORF">C8E89_13519</name>
</gene>
<dbReference type="PANTHER" id="PTHR42801">
    <property type="entry name" value="THIOREDOXIN-DEPENDENT PEROXIDE REDUCTASE"/>
    <property type="match status" value="1"/>
</dbReference>
<dbReference type="InterPro" id="IPR000866">
    <property type="entry name" value="AhpC/TSA"/>
</dbReference>
<keyword evidence="3" id="KW-0575">Peroxidase</keyword>
<accession>A0A318HA35</accession>
<dbReference type="GO" id="GO:0045454">
    <property type="term" value="P:cell redox homeostasis"/>
    <property type="evidence" value="ECO:0007669"/>
    <property type="project" value="TreeGrafter"/>
</dbReference>
<protein>
    <recommendedName>
        <fullName evidence="2">thioredoxin-dependent peroxiredoxin</fullName>
        <ecNumber evidence="2">1.11.1.24</ecNumber>
    </recommendedName>
    <alternativeName>
        <fullName evidence="10">Bacterioferritin comigratory protein</fullName>
    </alternativeName>
    <alternativeName>
        <fullName evidence="8">Thioredoxin peroxidase</fullName>
    </alternativeName>
</protein>
<dbReference type="InterPro" id="IPR050924">
    <property type="entry name" value="Peroxiredoxin_BCP/PrxQ"/>
</dbReference>
<comment type="caution">
    <text evidence="13">The sequence shown here is derived from an EMBL/GenBank/DDBJ whole genome shotgun (WGS) entry which is preliminary data.</text>
</comment>
<keyword evidence="6" id="KW-1015">Disulfide bond</keyword>